<dbReference type="Proteomes" id="UP000559987">
    <property type="component" value="Unassembled WGS sequence"/>
</dbReference>
<dbReference type="HAMAP" id="MF_00040">
    <property type="entry name" value="RRF"/>
    <property type="match status" value="1"/>
</dbReference>
<dbReference type="GO" id="GO:0005829">
    <property type="term" value="C:cytosol"/>
    <property type="evidence" value="ECO:0007669"/>
    <property type="project" value="GOC"/>
</dbReference>
<dbReference type="RefSeq" id="WP_183908908.1">
    <property type="nucleotide sequence ID" value="NZ_JACHXZ010000001.1"/>
</dbReference>
<evidence type="ECO:0000256" key="2">
    <source>
        <dbReference type="ARBA" id="ARBA00005912"/>
    </source>
</evidence>
<evidence type="ECO:0000256" key="5">
    <source>
        <dbReference type="ARBA" id="ARBA00025050"/>
    </source>
</evidence>
<accession>A0A839UMS7</accession>
<dbReference type="GO" id="GO:0002184">
    <property type="term" value="P:cytoplasmic translational termination"/>
    <property type="evidence" value="ECO:0007669"/>
    <property type="project" value="TreeGrafter"/>
</dbReference>
<reference evidence="8 9" key="1">
    <citation type="submission" date="2020-08" db="EMBL/GenBank/DDBJ databases">
        <title>Genomic Encyclopedia of Type Strains, Phase III (KMG-III): the genomes of soil and plant-associated and newly described type strains.</title>
        <authorList>
            <person name="Whitman W."/>
        </authorList>
    </citation>
    <scope>NUCLEOTIDE SEQUENCE [LARGE SCALE GENOMIC DNA]</scope>
    <source>
        <strain evidence="8 9">CECT 8571</strain>
    </source>
</reference>
<keyword evidence="4 6" id="KW-0648">Protein biosynthesis</keyword>
<comment type="caution">
    <text evidence="8">The sequence shown here is derived from an EMBL/GenBank/DDBJ whole genome shotgun (WGS) entry which is preliminary data.</text>
</comment>
<dbReference type="InterPro" id="IPR036191">
    <property type="entry name" value="RRF_sf"/>
</dbReference>
<dbReference type="EMBL" id="JACHXZ010000001">
    <property type="protein sequence ID" value="MBB3167850.1"/>
    <property type="molecule type" value="Genomic_DNA"/>
</dbReference>
<dbReference type="Gene3D" id="1.10.132.20">
    <property type="entry name" value="Ribosome-recycling factor"/>
    <property type="match status" value="1"/>
</dbReference>
<keyword evidence="3 6" id="KW-0963">Cytoplasm</keyword>
<proteinExistence type="inferred from homology"/>
<dbReference type="PANTHER" id="PTHR20982:SF3">
    <property type="entry name" value="MITOCHONDRIAL RIBOSOME RECYCLING FACTOR PSEUDO 1"/>
    <property type="match status" value="1"/>
</dbReference>
<dbReference type="FunFam" id="1.10.132.20:FF:000001">
    <property type="entry name" value="Ribosome-recycling factor"/>
    <property type="match status" value="1"/>
</dbReference>
<comment type="subcellular location">
    <subcellularLocation>
        <location evidence="1 6">Cytoplasm</location>
    </subcellularLocation>
</comment>
<comment type="similarity">
    <text evidence="2 6">Belongs to the RRF family.</text>
</comment>
<dbReference type="Gene3D" id="3.30.1360.40">
    <property type="match status" value="1"/>
</dbReference>
<comment type="function">
    <text evidence="5 6">Responsible for the release of ribosomes from messenger RNA at the termination of protein biosynthesis. May increase the efficiency of translation by recycling ribosomes from one round of translation to another.</text>
</comment>
<dbReference type="SUPFAM" id="SSF55194">
    <property type="entry name" value="Ribosome recycling factor, RRF"/>
    <property type="match status" value="1"/>
</dbReference>
<evidence type="ECO:0000256" key="6">
    <source>
        <dbReference type="HAMAP-Rule" id="MF_00040"/>
    </source>
</evidence>
<dbReference type="PANTHER" id="PTHR20982">
    <property type="entry name" value="RIBOSOME RECYCLING FACTOR"/>
    <property type="match status" value="1"/>
</dbReference>
<dbReference type="InterPro" id="IPR023584">
    <property type="entry name" value="Ribosome_recyc_fac_dom"/>
</dbReference>
<organism evidence="8 9">
    <name type="scientific">Simiduia aestuariiviva</name>
    <dbReference type="NCBI Taxonomy" id="1510459"/>
    <lineage>
        <taxon>Bacteria</taxon>
        <taxon>Pseudomonadati</taxon>
        <taxon>Pseudomonadota</taxon>
        <taxon>Gammaproteobacteria</taxon>
        <taxon>Cellvibrionales</taxon>
        <taxon>Cellvibrionaceae</taxon>
        <taxon>Simiduia</taxon>
    </lineage>
</organism>
<feature type="domain" description="Ribosome recycling factor" evidence="7">
    <location>
        <begin position="20"/>
        <end position="183"/>
    </location>
</feature>
<protein>
    <recommendedName>
        <fullName evidence="6">Ribosome-recycling factor</fullName>
        <shortName evidence="6">RRF</shortName>
    </recommendedName>
    <alternativeName>
        <fullName evidence="6">Ribosome-releasing factor</fullName>
    </alternativeName>
</protein>
<evidence type="ECO:0000313" key="8">
    <source>
        <dbReference type="EMBL" id="MBB3167850.1"/>
    </source>
</evidence>
<dbReference type="GO" id="GO:0043023">
    <property type="term" value="F:ribosomal large subunit binding"/>
    <property type="evidence" value="ECO:0007669"/>
    <property type="project" value="TreeGrafter"/>
</dbReference>
<dbReference type="InterPro" id="IPR002661">
    <property type="entry name" value="Ribosome_recyc_fac"/>
</dbReference>
<keyword evidence="9" id="KW-1185">Reference proteome</keyword>
<dbReference type="FunFam" id="3.30.1360.40:FF:000001">
    <property type="entry name" value="Ribosome-recycling factor"/>
    <property type="match status" value="1"/>
</dbReference>
<dbReference type="CDD" id="cd00520">
    <property type="entry name" value="RRF"/>
    <property type="match status" value="1"/>
</dbReference>
<evidence type="ECO:0000259" key="7">
    <source>
        <dbReference type="Pfam" id="PF01765"/>
    </source>
</evidence>
<name>A0A839UMS7_9GAMM</name>
<evidence type="ECO:0000256" key="3">
    <source>
        <dbReference type="ARBA" id="ARBA00022490"/>
    </source>
</evidence>
<dbReference type="NCBIfam" id="TIGR00496">
    <property type="entry name" value="frr"/>
    <property type="match status" value="1"/>
</dbReference>
<dbReference type="Pfam" id="PF01765">
    <property type="entry name" value="RRF"/>
    <property type="match status" value="1"/>
</dbReference>
<evidence type="ECO:0000256" key="1">
    <source>
        <dbReference type="ARBA" id="ARBA00004496"/>
    </source>
</evidence>
<sequence length="185" mass="20473">MINDIKKDAESRMQKALEALSNNFNKIRTGRAHPSLLDSIQVNYYGSNTPLSQVANISVEDGRTLSVTPWEPNLVPEIERAIMKSDLGLNPSTAGSVIRLPMPALTEETRKGFTKQAKAEAENARVSIRNVRRDALAQVKGLVNDKEIGEDDERRAADEIQKITDKYVAEVDKALAAKEQDLMAI</sequence>
<dbReference type="AlphaFoldDB" id="A0A839UMS7"/>
<evidence type="ECO:0000313" key="9">
    <source>
        <dbReference type="Proteomes" id="UP000559987"/>
    </source>
</evidence>
<evidence type="ECO:0000256" key="4">
    <source>
        <dbReference type="ARBA" id="ARBA00022917"/>
    </source>
</evidence>
<gene>
    <name evidence="6" type="primary">frr</name>
    <name evidence="8" type="ORF">FHS30_001026</name>
</gene>